<gene>
    <name evidence="1" type="ORF">MCOR_31725</name>
</gene>
<dbReference type="GO" id="GO:0007508">
    <property type="term" value="P:larval heart development"/>
    <property type="evidence" value="ECO:0007669"/>
    <property type="project" value="TreeGrafter"/>
</dbReference>
<dbReference type="AlphaFoldDB" id="A0A6J8CN16"/>
<evidence type="ECO:0000313" key="1">
    <source>
        <dbReference type="EMBL" id="CAC5397271.1"/>
    </source>
</evidence>
<reference evidence="1 2" key="1">
    <citation type="submission" date="2020-06" db="EMBL/GenBank/DDBJ databases">
        <authorList>
            <person name="Li R."/>
            <person name="Bekaert M."/>
        </authorList>
    </citation>
    <scope>NUCLEOTIDE SEQUENCE [LARGE SCALE GENOMIC DNA]</scope>
    <source>
        <strain evidence="2">wild</strain>
    </source>
</reference>
<accession>A0A6J8CN16</accession>
<organism evidence="1 2">
    <name type="scientific">Mytilus coruscus</name>
    <name type="common">Sea mussel</name>
    <dbReference type="NCBI Taxonomy" id="42192"/>
    <lineage>
        <taxon>Eukaryota</taxon>
        <taxon>Metazoa</taxon>
        <taxon>Spiralia</taxon>
        <taxon>Lophotrochozoa</taxon>
        <taxon>Mollusca</taxon>
        <taxon>Bivalvia</taxon>
        <taxon>Autobranchia</taxon>
        <taxon>Pteriomorphia</taxon>
        <taxon>Mytilida</taxon>
        <taxon>Mytiloidea</taxon>
        <taxon>Mytilidae</taxon>
        <taxon>Mytilinae</taxon>
        <taxon>Mytilus</taxon>
    </lineage>
</organism>
<dbReference type="Proteomes" id="UP000507470">
    <property type="component" value="Unassembled WGS sequence"/>
</dbReference>
<evidence type="ECO:0000313" key="2">
    <source>
        <dbReference type="Proteomes" id="UP000507470"/>
    </source>
</evidence>
<dbReference type="GO" id="GO:0061343">
    <property type="term" value="P:cell adhesion involved in heart morphogenesis"/>
    <property type="evidence" value="ECO:0007669"/>
    <property type="project" value="TreeGrafter"/>
</dbReference>
<dbReference type="PANTHER" id="PTHR33395:SF22">
    <property type="entry name" value="REVERSE TRANSCRIPTASE DOMAIN-CONTAINING PROTEIN"/>
    <property type="match status" value="1"/>
</dbReference>
<sequence>MLSNLEYQSALGKSDHCTMKFDFNCYTNIKSKPKIIKLFSRGNYLKIKEELDKINWIDLLQKKNDIDKNWRALLSIIQDMDKKYIPAKERKQIGRGKNNFSMDKNTIDKIKRKNILSKKIAQNNDPEVRKEYNKIRNQVKSIVNKLNREYENNLGITPITKISGNYKSHLFVNKLDKQ</sequence>
<proteinExistence type="predicted"/>
<dbReference type="OrthoDB" id="6118220at2759"/>
<dbReference type="EMBL" id="CACVKT020005672">
    <property type="protein sequence ID" value="CAC5397271.1"/>
    <property type="molecule type" value="Genomic_DNA"/>
</dbReference>
<keyword evidence="2" id="KW-1185">Reference proteome</keyword>
<protein>
    <submittedName>
        <fullName evidence="1">Uncharacterized protein</fullName>
    </submittedName>
</protein>
<dbReference type="PANTHER" id="PTHR33395">
    <property type="entry name" value="TRANSCRIPTASE, PUTATIVE-RELATED-RELATED"/>
    <property type="match status" value="1"/>
</dbReference>
<dbReference type="GO" id="GO:0031012">
    <property type="term" value="C:extracellular matrix"/>
    <property type="evidence" value="ECO:0007669"/>
    <property type="project" value="TreeGrafter"/>
</dbReference>
<name>A0A6J8CN16_MYTCO</name>